<evidence type="ECO:0000313" key="2">
    <source>
        <dbReference type="Proteomes" id="UP000324222"/>
    </source>
</evidence>
<keyword evidence="2" id="KW-1185">Reference proteome</keyword>
<dbReference type="AlphaFoldDB" id="A0A5B7G5F4"/>
<protein>
    <submittedName>
        <fullName evidence="1">Uncharacterized protein</fullName>
    </submittedName>
</protein>
<sequence length="69" mass="7412">MGKRSRGNIGESACRVGEIGEGKLSRHPRHPHRTFPVVGDIPCADVCCLMKLLESACISTGKVLCGYRG</sequence>
<proteinExistence type="predicted"/>
<dbReference type="EMBL" id="VSRR010013198">
    <property type="protein sequence ID" value="MPC55460.1"/>
    <property type="molecule type" value="Genomic_DNA"/>
</dbReference>
<organism evidence="1 2">
    <name type="scientific">Portunus trituberculatus</name>
    <name type="common">Swimming crab</name>
    <name type="synonym">Neptunus trituberculatus</name>
    <dbReference type="NCBI Taxonomy" id="210409"/>
    <lineage>
        <taxon>Eukaryota</taxon>
        <taxon>Metazoa</taxon>
        <taxon>Ecdysozoa</taxon>
        <taxon>Arthropoda</taxon>
        <taxon>Crustacea</taxon>
        <taxon>Multicrustacea</taxon>
        <taxon>Malacostraca</taxon>
        <taxon>Eumalacostraca</taxon>
        <taxon>Eucarida</taxon>
        <taxon>Decapoda</taxon>
        <taxon>Pleocyemata</taxon>
        <taxon>Brachyura</taxon>
        <taxon>Eubrachyura</taxon>
        <taxon>Portunoidea</taxon>
        <taxon>Portunidae</taxon>
        <taxon>Portuninae</taxon>
        <taxon>Portunus</taxon>
    </lineage>
</organism>
<evidence type="ECO:0000313" key="1">
    <source>
        <dbReference type="EMBL" id="MPC55460.1"/>
    </source>
</evidence>
<reference evidence="1 2" key="1">
    <citation type="submission" date="2019-05" db="EMBL/GenBank/DDBJ databases">
        <title>Another draft genome of Portunus trituberculatus and its Hox gene families provides insights of decapod evolution.</title>
        <authorList>
            <person name="Jeong J.-H."/>
            <person name="Song I."/>
            <person name="Kim S."/>
            <person name="Choi T."/>
            <person name="Kim D."/>
            <person name="Ryu S."/>
            <person name="Kim W."/>
        </authorList>
    </citation>
    <scope>NUCLEOTIDE SEQUENCE [LARGE SCALE GENOMIC DNA]</scope>
    <source>
        <tissue evidence="1">Muscle</tissue>
    </source>
</reference>
<accession>A0A5B7G5F4</accession>
<comment type="caution">
    <text evidence="1">The sequence shown here is derived from an EMBL/GenBank/DDBJ whole genome shotgun (WGS) entry which is preliminary data.</text>
</comment>
<dbReference type="Proteomes" id="UP000324222">
    <property type="component" value="Unassembled WGS sequence"/>
</dbReference>
<name>A0A5B7G5F4_PORTR</name>
<gene>
    <name evidence="1" type="ORF">E2C01_049395</name>
</gene>